<keyword evidence="2 10" id="KW-1003">Cell membrane</keyword>
<name>K5B8X1_MYCHD</name>
<comment type="caution">
    <text evidence="11">The sequence shown here is derived from an EMBL/GenBank/DDBJ whole genome shotgun (WGS) entry which is preliminary data.</text>
</comment>
<keyword evidence="5 10" id="KW-0472">Membrane</keyword>
<keyword evidence="6 10" id="KW-0407">Ion channel</keyword>
<feature type="binding site" evidence="10">
    <location>
        <position position="94"/>
    </location>
    <ligand>
        <name>Na(+)</name>
        <dbReference type="ChEBI" id="CHEBI:29101"/>
        <note>structural</note>
    </ligand>
</feature>
<comment type="subcellular location">
    <subcellularLocation>
        <location evidence="1 10">Cell membrane</location>
        <topology evidence="1 10">Multi-pass membrane protein</topology>
    </subcellularLocation>
</comment>
<comment type="catalytic activity">
    <reaction evidence="8">
        <text>fluoride(in) = fluoride(out)</text>
        <dbReference type="Rhea" id="RHEA:76159"/>
        <dbReference type="ChEBI" id="CHEBI:17051"/>
    </reaction>
    <physiologicalReaction direction="left-to-right" evidence="8">
        <dbReference type="Rhea" id="RHEA:76160"/>
    </physiologicalReaction>
</comment>
<evidence type="ECO:0000256" key="4">
    <source>
        <dbReference type="ARBA" id="ARBA00022989"/>
    </source>
</evidence>
<dbReference type="GO" id="GO:0140114">
    <property type="term" value="P:cellular detoxification of fluoride"/>
    <property type="evidence" value="ECO:0007669"/>
    <property type="project" value="UniProtKB-UniRule"/>
</dbReference>
<dbReference type="InterPro" id="IPR003691">
    <property type="entry name" value="FluC"/>
</dbReference>
<comment type="similarity">
    <text evidence="7 10">Belongs to the fluoride channel Fluc/FEX (TC 1.A.43) family.</text>
</comment>
<keyword evidence="10" id="KW-0479">Metal-binding</keyword>
<feature type="transmembrane region" description="Helical" evidence="10">
    <location>
        <begin position="54"/>
        <end position="74"/>
    </location>
</feature>
<feature type="binding site" evidence="10">
    <location>
        <position position="91"/>
    </location>
    <ligand>
        <name>Na(+)</name>
        <dbReference type="ChEBI" id="CHEBI:29101"/>
        <note>structural</note>
    </ligand>
</feature>
<feature type="transmembrane region" description="Helical" evidence="10">
    <location>
        <begin position="12"/>
        <end position="34"/>
    </location>
</feature>
<gene>
    <name evidence="10" type="primary">fluC</name>
    <name evidence="10" type="synonym">crcB</name>
    <name evidence="11" type="ORF">C731_1506</name>
</gene>
<evidence type="ECO:0000256" key="6">
    <source>
        <dbReference type="ARBA" id="ARBA00023303"/>
    </source>
</evidence>
<dbReference type="PANTHER" id="PTHR28259">
    <property type="entry name" value="FLUORIDE EXPORT PROTEIN 1-RELATED"/>
    <property type="match status" value="1"/>
</dbReference>
<sequence length="140" mass="14189">MGRDEHRAGIAVSLWVWAGVAVLGGAGALARHVVDHAVMNRVVERSPGGRWEAFPWGILLVNVSGAGLLGLLAGAGPSATATLLIGVGLLGSYTTFSTWMVQTATLAGRRRVAAAAVNVLLSLALGLAAAALGAWLGARL</sequence>
<dbReference type="AlphaFoldDB" id="K5B8X1"/>
<evidence type="ECO:0000256" key="3">
    <source>
        <dbReference type="ARBA" id="ARBA00022692"/>
    </source>
</evidence>
<keyword evidence="12" id="KW-1185">Reference proteome</keyword>
<dbReference type="GO" id="GO:0062054">
    <property type="term" value="F:fluoride channel activity"/>
    <property type="evidence" value="ECO:0007669"/>
    <property type="project" value="UniProtKB-UniRule"/>
</dbReference>
<keyword evidence="10" id="KW-0813">Transport</keyword>
<protein>
    <recommendedName>
        <fullName evidence="10">Fluoride-specific ion channel FluC</fullName>
    </recommendedName>
</protein>
<evidence type="ECO:0000256" key="8">
    <source>
        <dbReference type="ARBA" id="ARBA00035585"/>
    </source>
</evidence>
<evidence type="ECO:0000256" key="2">
    <source>
        <dbReference type="ARBA" id="ARBA00022475"/>
    </source>
</evidence>
<dbReference type="GO" id="GO:0046872">
    <property type="term" value="F:metal ion binding"/>
    <property type="evidence" value="ECO:0007669"/>
    <property type="project" value="UniProtKB-KW"/>
</dbReference>
<dbReference type="PATRIC" id="fig|1122247.3.peg.1447"/>
<reference evidence="11 12" key="1">
    <citation type="journal article" date="2012" name="J. Bacteriol.">
        <title>Genome sequence of Mycobacterium hassiacum DSM 44199, a rare source of heat-stable mycobacterial proteins.</title>
        <authorList>
            <person name="Tiago I."/>
            <person name="Maranha A."/>
            <person name="Mendes V."/>
            <person name="Alarico S."/>
            <person name="Moynihan P.J."/>
            <person name="Clarke A.J."/>
            <person name="Macedo-Ribeiro S."/>
            <person name="Pereira P.J."/>
            <person name="Empadinhas N."/>
        </authorList>
    </citation>
    <scope>NUCLEOTIDE SEQUENCE [LARGE SCALE GENOMIC DNA]</scope>
    <source>
        <strain evidence="12">DSM 44199 / CIP 105218 / JCM 12690 / 3849</strain>
    </source>
</reference>
<dbReference type="eggNOG" id="COG0239">
    <property type="taxonomic scope" value="Bacteria"/>
</dbReference>
<keyword evidence="10" id="KW-0406">Ion transport</keyword>
<dbReference type="HAMAP" id="MF_00454">
    <property type="entry name" value="FluC"/>
    <property type="match status" value="1"/>
</dbReference>
<keyword evidence="4 10" id="KW-1133">Transmembrane helix</keyword>
<evidence type="ECO:0000313" key="11">
    <source>
        <dbReference type="EMBL" id="EKF24438.1"/>
    </source>
</evidence>
<comment type="function">
    <text evidence="9 10">Fluoride-specific ion channel. Important for reducing fluoride concentration in the cell, thus reducing its toxicity.</text>
</comment>
<evidence type="ECO:0000313" key="12">
    <source>
        <dbReference type="Proteomes" id="UP000006265"/>
    </source>
</evidence>
<keyword evidence="10" id="KW-0915">Sodium</keyword>
<evidence type="ECO:0000256" key="7">
    <source>
        <dbReference type="ARBA" id="ARBA00035120"/>
    </source>
</evidence>
<comment type="activity regulation">
    <text evidence="10">Na(+) is not transported, but it plays an essential structural role and its presence is essential for fluoride channel function.</text>
</comment>
<dbReference type="NCBIfam" id="NF010824">
    <property type="entry name" value="PRK14228.1"/>
    <property type="match status" value="1"/>
</dbReference>
<dbReference type="STRING" id="1122247.GCA_000379865_01056"/>
<feature type="transmembrane region" description="Helical" evidence="10">
    <location>
        <begin position="113"/>
        <end position="138"/>
    </location>
</feature>
<dbReference type="Pfam" id="PF02537">
    <property type="entry name" value="CRCB"/>
    <property type="match status" value="1"/>
</dbReference>
<evidence type="ECO:0000256" key="1">
    <source>
        <dbReference type="ARBA" id="ARBA00004651"/>
    </source>
</evidence>
<dbReference type="EMBL" id="AMRA01000039">
    <property type="protein sequence ID" value="EKF24438.1"/>
    <property type="molecule type" value="Genomic_DNA"/>
</dbReference>
<evidence type="ECO:0000256" key="9">
    <source>
        <dbReference type="ARBA" id="ARBA00049940"/>
    </source>
</evidence>
<feature type="transmembrane region" description="Helical" evidence="10">
    <location>
        <begin position="81"/>
        <end position="101"/>
    </location>
</feature>
<dbReference type="PANTHER" id="PTHR28259:SF1">
    <property type="entry name" value="FLUORIDE EXPORT PROTEIN 1-RELATED"/>
    <property type="match status" value="1"/>
</dbReference>
<dbReference type="GO" id="GO:0005886">
    <property type="term" value="C:plasma membrane"/>
    <property type="evidence" value="ECO:0007669"/>
    <property type="project" value="UniProtKB-SubCell"/>
</dbReference>
<keyword evidence="3 10" id="KW-0812">Transmembrane</keyword>
<accession>K5B8X1</accession>
<dbReference type="Proteomes" id="UP000006265">
    <property type="component" value="Unassembled WGS sequence"/>
</dbReference>
<organism evidence="11 12">
    <name type="scientific">Mycolicibacterium hassiacum (strain DSM 44199 / CIP 105218 / JCM 12690 / 3849)</name>
    <name type="common">Mycobacterium hassiacum</name>
    <dbReference type="NCBI Taxonomy" id="1122247"/>
    <lineage>
        <taxon>Bacteria</taxon>
        <taxon>Bacillati</taxon>
        <taxon>Actinomycetota</taxon>
        <taxon>Actinomycetes</taxon>
        <taxon>Mycobacteriales</taxon>
        <taxon>Mycobacteriaceae</taxon>
        <taxon>Mycolicibacterium</taxon>
    </lineage>
</organism>
<evidence type="ECO:0000256" key="10">
    <source>
        <dbReference type="HAMAP-Rule" id="MF_00454"/>
    </source>
</evidence>
<evidence type="ECO:0000256" key="5">
    <source>
        <dbReference type="ARBA" id="ARBA00023136"/>
    </source>
</evidence>
<proteinExistence type="inferred from homology"/>